<accession>A0A7K6U3Z9</accession>
<dbReference type="GO" id="GO:0008289">
    <property type="term" value="F:lipid binding"/>
    <property type="evidence" value="ECO:0007669"/>
    <property type="project" value="InterPro"/>
</dbReference>
<feature type="non-terminal residue" evidence="4">
    <location>
        <position position="1"/>
    </location>
</feature>
<feature type="transmembrane region" description="Helical" evidence="1">
    <location>
        <begin position="6"/>
        <end position="24"/>
    </location>
</feature>
<dbReference type="Pfam" id="PF02886">
    <property type="entry name" value="LBP_BPI_CETP_C"/>
    <property type="match status" value="1"/>
</dbReference>
<dbReference type="EMBL" id="VZRW01006005">
    <property type="protein sequence ID" value="NWX16885.1"/>
    <property type="molecule type" value="Genomic_DNA"/>
</dbReference>
<reference evidence="4 5" key="1">
    <citation type="submission" date="2019-09" db="EMBL/GenBank/DDBJ databases">
        <title>Bird 10,000 Genomes (B10K) Project - Family phase.</title>
        <authorList>
            <person name="Zhang G."/>
        </authorList>
    </citation>
    <scope>NUCLEOTIDE SEQUENCE [LARGE SCALE GENOMIC DNA]</scope>
    <source>
        <strain evidence="4">B10K-DU-029-76</strain>
        <tissue evidence="4">Heart</tissue>
    </source>
</reference>
<dbReference type="OrthoDB" id="9623596at2759"/>
<feature type="non-terminal residue" evidence="4">
    <location>
        <position position="308"/>
    </location>
</feature>
<keyword evidence="1" id="KW-0472">Membrane</keyword>
<evidence type="ECO:0000259" key="3">
    <source>
        <dbReference type="Pfam" id="PF02886"/>
    </source>
</evidence>
<evidence type="ECO:0000256" key="1">
    <source>
        <dbReference type="SAM" id="Phobius"/>
    </source>
</evidence>
<keyword evidence="5" id="KW-1185">Reference proteome</keyword>
<dbReference type="PANTHER" id="PTHR46019:SF2">
    <property type="entry name" value="BPI FOLD-CONTAINING FAMILY B MEMBER 6"/>
    <property type="match status" value="1"/>
</dbReference>
<dbReference type="Pfam" id="PF01273">
    <property type="entry name" value="LBP_BPI_CETP"/>
    <property type="match status" value="1"/>
</dbReference>
<feature type="domain" description="Lipid-binding serum glycoprotein C-terminal" evidence="3">
    <location>
        <begin position="219"/>
        <end position="307"/>
    </location>
</feature>
<dbReference type="InterPro" id="IPR051660">
    <property type="entry name" value="BPI_fold-BPI/LBP"/>
</dbReference>
<dbReference type="Gene3D" id="3.15.10.10">
    <property type="entry name" value="Bactericidal permeability-increasing protein, domain 1"/>
    <property type="match status" value="1"/>
</dbReference>
<sequence length="308" mass="33031">KDLRPPVMSLVLSPGSGLFMALLIQMTIAGKSFIGGNMEITMAANLTASGQLGQDTTGSPHLSCRSCHTTLVSVRTNLPSSMLPKVVNKFLEQTLQRMLPRLLCPNVDTVLNLVNAKFTTMTAEMPLGTAGTLQYTLLNPPVTSEAFIELDLETILHLKEGKEVDLPTDQPPLASLPAKSDAVTQLILSANFLSAVLSALQPPFSLEISNDTVLGLPPLVTTTLGVLIPEVTEVLPPSQPLVIEMLEVKAPVLTITPNGSFVQLFSTAKFWVSSSDPAPQPLFVLDVHSDLEVQFAIAEEKLQLSLTL</sequence>
<gene>
    <name evidence="4" type="primary">Bpifb6</name>
    <name evidence="4" type="ORF">AEGBEN_R08953</name>
</gene>
<dbReference type="PANTHER" id="PTHR46019">
    <property type="entry name" value="BPI FOLD-CONTAINING FAMILY B MEMBER 4-RELATED"/>
    <property type="match status" value="1"/>
</dbReference>
<proteinExistence type="predicted"/>
<comment type="caution">
    <text evidence="4">The sequence shown here is derived from an EMBL/GenBank/DDBJ whole genome shotgun (WGS) entry which is preliminary data.</text>
</comment>
<dbReference type="Proteomes" id="UP000559068">
    <property type="component" value="Unassembled WGS sequence"/>
</dbReference>
<dbReference type="Gene3D" id="3.15.20.10">
    <property type="entry name" value="Bactericidal permeability-increasing protein, domain 2"/>
    <property type="match status" value="1"/>
</dbReference>
<dbReference type="AlphaFoldDB" id="A0A7K6U3Z9"/>
<keyword evidence="1" id="KW-1133">Transmembrane helix</keyword>
<evidence type="ECO:0000259" key="2">
    <source>
        <dbReference type="Pfam" id="PF01273"/>
    </source>
</evidence>
<name>A0A7K6U3Z9_9AVES</name>
<dbReference type="InterPro" id="IPR001124">
    <property type="entry name" value="Lipid-bd_serum_glycop_C"/>
</dbReference>
<dbReference type="SUPFAM" id="SSF55394">
    <property type="entry name" value="Bactericidal permeability-increasing protein, BPI"/>
    <property type="match status" value="2"/>
</dbReference>
<keyword evidence="1" id="KW-0812">Transmembrane</keyword>
<organism evidence="4 5">
    <name type="scientific">Aegotheles bennettii</name>
    <dbReference type="NCBI Taxonomy" id="48278"/>
    <lineage>
        <taxon>Eukaryota</taxon>
        <taxon>Metazoa</taxon>
        <taxon>Chordata</taxon>
        <taxon>Craniata</taxon>
        <taxon>Vertebrata</taxon>
        <taxon>Euteleostomi</taxon>
        <taxon>Archelosauria</taxon>
        <taxon>Archosauria</taxon>
        <taxon>Dinosauria</taxon>
        <taxon>Saurischia</taxon>
        <taxon>Theropoda</taxon>
        <taxon>Coelurosauria</taxon>
        <taxon>Aves</taxon>
        <taxon>Neognathae</taxon>
        <taxon>Neoaves</taxon>
        <taxon>Strisores</taxon>
        <taxon>Caprimulgiformes</taxon>
        <taxon>Aegothelidae</taxon>
        <taxon>Aegotheles</taxon>
    </lineage>
</organism>
<dbReference type="InterPro" id="IPR017943">
    <property type="entry name" value="Bactericidal_perm-incr_a/b_dom"/>
</dbReference>
<protein>
    <submittedName>
        <fullName evidence="4">BPIB6 protein</fullName>
    </submittedName>
</protein>
<evidence type="ECO:0000313" key="5">
    <source>
        <dbReference type="Proteomes" id="UP000559068"/>
    </source>
</evidence>
<dbReference type="InterPro" id="IPR017942">
    <property type="entry name" value="Lipid-bd_serum_glycop_N"/>
</dbReference>
<feature type="domain" description="Lipid-binding serum glycoprotein N-terminal" evidence="2">
    <location>
        <begin position="3"/>
        <end position="112"/>
    </location>
</feature>
<evidence type="ECO:0000313" key="4">
    <source>
        <dbReference type="EMBL" id="NWX16885.1"/>
    </source>
</evidence>